<gene>
    <name evidence="1" type="ORF">QE152_g15820</name>
</gene>
<evidence type="ECO:0000313" key="1">
    <source>
        <dbReference type="EMBL" id="KAK9729735.1"/>
    </source>
</evidence>
<comment type="caution">
    <text evidence="1">The sequence shown here is derived from an EMBL/GenBank/DDBJ whole genome shotgun (WGS) entry which is preliminary data.</text>
</comment>
<keyword evidence="2" id="KW-1185">Reference proteome</keyword>
<proteinExistence type="predicted"/>
<evidence type="ECO:0000313" key="2">
    <source>
        <dbReference type="Proteomes" id="UP001458880"/>
    </source>
</evidence>
<name>A0AAW1L8G7_POPJA</name>
<dbReference type="Proteomes" id="UP001458880">
    <property type="component" value="Unassembled WGS sequence"/>
</dbReference>
<organism evidence="1 2">
    <name type="scientific">Popillia japonica</name>
    <name type="common">Japanese beetle</name>
    <dbReference type="NCBI Taxonomy" id="7064"/>
    <lineage>
        <taxon>Eukaryota</taxon>
        <taxon>Metazoa</taxon>
        <taxon>Ecdysozoa</taxon>
        <taxon>Arthropoda</taxon>
        <taxon>Hexapoda</taxon>
        <taxon>Insecta</taxon>
        <taxon>Pterygota</taxon>
        <taxon>Neoptera</taxon>
        <taxon>Endopterygota</taxon>
        <taxon>Coleoptera</taxon>
        <taxon>Polyphaga</taxon>
        <taxon>Scarabaeiformia</taxon>
        <taxon>Scarabaeidae</taxon>
        <taxon>Rutelinae</taxon>
        <taxon>Popillia</taxon>
    </lineage>
</organism>
<protein>
    <submittedName>
        <fullName evidence="1">Uncharacterized protein</fullName>
    </submittedName>
</protein>
<dbReference type="EMBL" id="JASPKY010000158">
    <property type="protein sequence ID" value="KAK9729735.1"/>
    <property type="molecule type" value="Genomic_DNA"/>
</dbReference>
<reference evidence="1 2" key="1">
    <citation type="journal article" date="2024" name="BMC Genomics">
        <title>De novo assembly and annotation of Popillia japonica's genome with initial clues to its potential as an invasive pest.</title>
        <authorList>
            <person name="Cucini C."/>
            <person name="Boschi S."/>
            <person name="Funari R."/>
            <person name="Cardaioli E."/>
            <person name="Iannotti N."/>
            <person name="Marturano G."/>
            <person name="Paoli F."/>
            <person name="Bruttini M."/>
            <person name="Carapelli A."/>
            <person name="Frati F."/>
            <person name="Nardi F."/>
        </authorList>
    </citation>
    <scope>NUCLEOTIDE SEQUENCE [LARGE SCALE GENOMIC DNA]</scope>
    <source>
        <strain evidence="1">DMR45628</strain>
    </source>
</reference>
<accession>A0AAW1L8G7</accession>
<dbReference type="AlphaFoldDB" id="A0AAW1L8G7"/>
<sequence length="124" mass="14278">MYGVPRSQKGREVVATLPHARRPRTSVTDGNISTVETLILEDRRSTVRDMGKELGISVGSNDQIIHEWLGTAKFTGWEVSTRLLQRYEEEGDKTRLRFTTIVRRVNARLWSGGRKTKARQLKRR</sequence>